<dbReference type="InterPro" id="IPR003718">
    <property type="entry name" value="OsmC/Ohr_fam"/>
</dbReference>
<comment type="similarity">
    <text evidence="1">Belongs to the OsmC/Ohr family.</text>
</comment>
<protein>
    <submittedName>
        <fullName evidence="3">Organic hydroperoxide resistance protein</fullName>
    </submittedName>
</protein>
<feature type="compositionally biased region" description="Polar residues" evidence="2">
    <location>
        <begin position="1"/>
        <end position="14"/>
    </location>
</feature>
<feature type="region of interest" description="Disordered" evidence="2">
    <location>
        <begin position="1"/>
        <end position="28"/>
    </location>
</feature>
<dbReference type="Pfam" id="PF02566">
    <property type="entry name" value="OsmC"/>
    <property type="match status" value="1"/>
</dbReference>
<keyword evidence="4" id="KW-1185">Reference proteome</keyword>
<accession>A0ABW4NQC6</accession>
<dbReference type="NCBIfam" id="TIGR03561">
    <property type="entry name" value="organ_hyd_perox"/>
    <property type="match status" value="1"/>
</dbReference>
<evidence type="ECO:0000313" key="3">
    <source>
        <dbReference type="EMBL" id="MFD1800041.1"/>
    </source>
</evidence>
<sequence>MSESKVMYQTTAINTGGRDGESHLPDKSFSVRVSTPKAMGGPGQGSNPEQLFALGYSACFNSALEHMMKEENVTGKSQVTLTVELLSDPTDNGFKLAAKIEVAVEGKNTEETQKLADKAHAFCPYSKATKGNIDATVTAVEYQADK</sequence>
<dbReference type="PANTHER" id="PTHR33797">
    <property type="entry name" value="ORGANIC HYDROPEROXIDE RESISTANCE PROTEIN-LIKE"/>
    <property type="match status" value="1"/>
</dbReference>
<dbReference type="SUPFAM" id="SSF82784">
    <property type="entry name" value="OsmC-like"/>
    <property type="match status" value="1"/>
</dbReference>
<evidence type="ECO:0000256" key="2">
    <source>
        <dbReference type="SAM" id="MobiDB-lite"/>
    </source>
</evidence>
<dbReference type="Proteomes" id="UP001597285">
    <property type="component" value="Unassembled WGS sequence"/>
</dbReference>
<dbReference type="InterPro" id="IPR036102">
    <property type="entry name" value="OsmC/Ohrsf"/>
</dbReference>
<evidence type="ECO:0000256" key="1">
    <source>
        <dbReference type="ARBA" id="ARBA00007378"/>
    </source>
</evidence>
<comment type="caution">
    <text evidence="3">The sequence shown here is derived from an EMBL/GenBank/DDBJ whole genome shotgun (WGS) entry which is preliminary data.</text>
</comment>
<dbReference type="InterPro" id="IPR015946">
    <property type="entry name" value="KH_dom-like_a/b"/>
</dbReference>
<evidence type="ECO:0000313" key="4">
    <source>
        <dbReference type="Proteomes" id="UP001597285"/>
    </source>
</evidence>
<organism evidence="3 4">
    <name type="scientific">Carnobacterium antarcticum</name>
    <dbReference type="NCBI Taxonomy" id="2126436"/>
    <lineage>
        <taxon>Bacteria</taxon>
        <taxon>Bacillati</taxon>
        <taxon>Bacillota</taxon>
        <taxon>Bacilli</taxon>
        <taxon>Lactobacillales</taxon>
        <taxon>Carnobacteriaceae</taxon>
        <taxon>Carnobacterium</taxon>
    </lineage>
</organism>
<proteinExistence type="inferred from homology"/>
<dbReference type="InterPro" id="IPR019953">
    <property type="entry name" value="OHR"/>
</dbReference>
<dbReference type="EMBL" id="JBHUFF010000017">
    <property type="protein sequence ID" value="MFD1800041.1"/>
    <property type="molecule type" value="Genomic_DNA"/>
</dbReference>
<reference evidence="4" key="1">
    <citation type="journal article" date="2019" name="Int. J. Syst. Evol. Microbiol.">
        <title>The Global Catalogue of Microorganisms (GCM) 10K type strain sequencing project: providing services to taxonomists for standard genome sequencing and annotation.</title>
        <authorList>
            <consortium name="The Broad Institute Genomics Platform"/>
            <consortium name="The Broad Institute Genome Sequencing Center for Infectious Disease"/>
            <person name="Wu L."/>
            <person name="Ma J."/>
        </authorList>
    </citation>
    <scope>NUCLEOTIDE SEQUENCE [LARGE SCALE GENOMIC DNA]</scope>
    <source>
        <strain evidence="4">KCTC 42143</strain>
    </source>
</reference>
<name>A0ABW4NQC6_9LACT</name>
<dbReference type="Gene3D" id="3.30.300.20">
    <property type="match status" value="1"/>
</dbReference>
<gene>
    <name evidence="3" type="ORF">ACFSBK_09290</name>
</gene>
<dbReference type="RefSeq" id="WP_058919773.1">
    <property type="nucleotide sequence ID" value="NZ_JBHSQC010000023.1"/>
</dbReference>
<dbReference type="Gene3D" id="2.20.25.10">
    <property type="match status" value="1"/>
</dbReference>
<dbReference type="PANTHER" id="PTHR33797:SF2">
    <property type="entry name" value="ORGANIC HYDROPEROXIDE RESISTANCE PROTEIN-LIKE"/>
    <property type="match status" value="1"/>
</dbReference>